<dbReference type="PANTHER" id="PTHR48016">
    <property type="entry name" value="MAP KINASE KINASE KINASE SSK2-RELATED-RELATED"/>
    <property type="match status" value="1"/>
</dbReference>
<comment type="similarity">
    <text evidence="2">Belongs to the protein kinase superfamily. STE Ser/Thr protein kinase family. MAP kinase kinase kinase subfamily.</text>
</comment>
<sequence>MQGLQYLETLRIDSRIREVPPDIVHLPGLLHLSLPGDINLPNGIARMTSLQSLGCFDLSSNSADNVMNLGELTNLQDLRLTCSTMPSDNREKKFECLGSILSKLCHLKSLTLLPTVSNANTLEAGALSNNISCDGLGSVSSPPALLQKLWLLPRICIFSILPEWIGKLRLLGTIKIQVMGLSCDDVDILEGLPALTALTLYVRTTPAERIVFDKEGCPVLKHFKFICSALCIAFVKGAMPNVRRLKLGFDANTIVQYSLVDAGFENLTGLEEISAKIGSAGADEYGRMAAQSALEAAFSPCRVNIQWVDWIFYGEKERSTAAQKEKHRTLENCNPIPDVVTKGGSDEQCKIGEKGSRQNTNKQADSKITLSMESSDEQKEIQERDSREYTSKQTDAGVMAQTAQKTREHIDFQSDVTTCGKRRKEFKDKFQEKCFIETLNLRLNIPAKSAPSNVVSSSVQSHQRLSSVDSSLDATSTQDTNVRSALSVWSSDLLGSSPPCTQDTNVLSAMSLEKNEGRQECSPHSSRSRSPASRSKNPSAPPSPVDPKVFLANHVSRPESNRGANYHPLPLPPASVCPKQPNVSGQSVAKIEMPSMDGPWLKGKLIGSGTFGCLYEATNRQTGALCAMKEFNIILDDAKSSQSLKKLEQEIKFLSQFKHENIVQYYGSEIIEGRLYMYLEYVHPGSIHKYVHQHCGSLTESVIRNFMGHTLKGLAFLHSQKIVHGDIRGANLLVDVNGVVKLAYFGMAKHLNTAAPNLSLKGTPYWMAPEVVRATLDKNVGYDRAVDIWSIGCTIIEMFTGKPPWSNLEGPAAMFKVLRADPPIPDNLSPEGKDFLRCCFTRDPALRPTASNLLKHPFVQNSFEDTGHGSRDEMPWKNDLSTRGQHADDETTSARSSESFASGFTPSPNLGTQSLSPPLLSSGPPARTTNNMHLSIATGRRQQIDIKAQHAVYDHR</sequence>
<dbReference type="SUPFAM" id="SSF52047">
    <property type="entry name" value="RNI-like"/>
    <property type="match status" value="1"/>
</dbReference>
<dbReference type="PROSITE" id="PS00109">
    <property type="entry name" value="PROTEIN_KINASE_TYR"/>
    <property type="match status" value="1"/>
</dbReference>
<dbReference type="Pfam" id="PF00069">
    <property type="entry name" value="Pkinase"/>
    <property type="match status" value="1"/>
</dbReference>
<dbReference type="Pfam" id="PF23598">
    <property type="entry name" value="LRR_14"/>
    <property type="match status" value="1"/>
</dbReference>
<evidence type="ECO:0000256" key="8">
    <source>
        <dbReference type="ARBA" id="ARBA00022840"/>
    </source>
</evidence>
<feature type="domain" description="Protein kinase" evidence="13">
    <location>
        <begin position="600"/>
        <end position="859"/>
    </location>
</feature>
<dbReference type="PROSITE" id="PS00107">
    <property type="entry name" value="PROTEIN_KINASE_ATP"/>
    <property type="match status" value="1"/>
</dbReference>
<feature type="compositionally biased region" description="Polar residues" evidence="12">
    <location>
        <begin position="893"/>
        <end position="913"/>
    </location>
</feature>
<comment type="subcellular location">
    <subcellularLocation>
        <location evidence="1">Cell membrane</location>
        <topology evidence="1">Single-pass membrane protein</topology>
    </subcellularLocation>
</comment>
<feature type="region of interest" description="Disordered" evidence="12">
    <location>
        <begin position="336"/>
        <end position="396"/>
    </location>
</feature>
<dbReference type="InterPro" id="IPR017441">
    <property type="entry name" value="Protein_kinase_ATP_BS"/>
</dbReference>
<keyword evidence="5" id="KW-0677">Repeat</keyword>
<feature type="compositionally biased region" description="Basic and acidic residues" evidence="12">
    <location>
        <begin position="344"/>
        <end position="356"/>
    </location>
</feature>
<dbReference type="InterPro" id="IPR011009">
    <property type="entry name" value="Kinase-like_dom_sf"/>
</dbReference>
<evidence type="ECO:0000256" key="10">
    <source>
        <dbReference type="ARBA" id="ARBA00048329"/>
    </source>
</evidence>
<evidence type="ECO:0000256" key="12">
    <source>
        <dbReference type="SAM" id="MobiDB-lite"/>
    </source>
</evidence>
<feature type="compositionally biased region" description="Basic and acidic residues" evidence="12">
    <location>
        <begin position="865"/>
        <end position="876"/>
    </location>
</feature>
<proteinExistence type="inferred from homology"/>
<dbReference type="Gene3D" id="1.10.510.10">
    <property type="entry name" value="Transferase(Phosphotransferase) domain 1"/>
    <property type="match status" value="1"/>
</dbReference>
<feature type="compositionally biased region" description="Low complexity" evidence="12">
    <location>
        <begin position="522"/>
        <end position="538"/>
    </location>
</feature>
<dbReference type="GO" id="GO:0004709">
    <property type="term" value="F:MAP kinase kinase kinase activity"/>
    <property type="evidence" value="ECO:0007669"/>
    <property type="project" value="UniProtKB-EC"/>
</dbReference>
<evidence type="ECO:0000256" key="4">
    <source>
        <dbReference type="ARBA" id="ARBA00022679"/>
    </source>
</evidence>
<dbReference type="InterPro" id="IPR050538">
    <property type="entry name" value="MAP_kinase_kinase_kinase"/>
</dbReference>
<dbReference type="InterPro" id="IPR008266">
    <property type="entry name" value="Tyr_kinase_AS"/>
</dbReference>
<feature type="compositionally biased region" description="Basic and acidic residues" evidence="12">
    <location>
        <begin position="376"/>
        <end position="390"/>
    </location>
</feature>
<dbReference type="FunFam" id="1.10.510.10:FF:001239">
    <property type="entry name" value="Predicted protein"/>
    <property type="match status" value="1"/>
</dbReference>
<comment type="catalytic activity">
    <reaction evidence="10">
        <text>L-seryl-[protein] + ATP = O-phospho-L-seryl-[protein] + ADP + H(+)</text>
        <dbReference type="Rhea" id="RHEA:17989"/>
        <dbReference type="Rhea" id="RHEA-COMP:9863"/>
        <dbReference type="Rhea" id="RHEA-COMP:11604"/>
        <dbReference type="ChEBI" id="CHEBI:15378"/>
        <dbReference type="ChEBI" id="CHEBI:29999"/>
        <dbReference type="ChEBI" id="CHEBI:30616"/>
        <dbReference type="ChEBI" id="CHEBI:83421"/>
        <dbReference type="ChEBI" id="CHEBI:456216"/>
        <dbReference type="EC" id="2.7.11.25"/>
    </reaction>
</comment>
<name>A0A0A9FL81_ARUDO</name>
<keyword evidence="7" id="KW-0418">Kinase</keyword>
<feature type="region of interest" description="Disordered" evidence="12">
    <location>
        <begin position="861"/>
        <end position="930"/>
    </location>
</feature>
<evidence type="ECO:0000256" key="9">
    <source>
        <dbReference type="ARBA" id="ARBA00047559"/>
    </source>
</evidence>
<dbReference type="Gene3D" id="3.80.10.10">
    <property type="entry name" value="Ribonuclease Inhibitor"/>
    <property type="match status" value="1"/>
</dbReference>
<feature type="binding site" evidence="11">
    <location>
        <position position="629"/>
    </location>
    <ligand>
        <name>ATP</name>
        <dbReference type="ChEBI" id="CHEBI:30616"/>
    </ligand>
</feature>
<evidence type="ECO:0000256" key="3">
    <source>
        <dbReference type="ARBA" id="ARBA00012406"/>
    </source>
</evidence>
<evidence type="ECO:0000256" key="5">
    <source>
        <dbReference type="ARBA" id="ARBA00022737"/>
    </source>
</evidence>
<evidence type="ECO:0000313" key="14">
    <source>
        <dbReference type="EMBL" id="JAE11994.1"/>
    </source>
</evidence>
<keyword evidence="6 11" id="KW-0547">Nucleotide-binding</keyword>
<dbReference type="GO" id="GO:0005737">
    <property type="term" value="C:cytoplasm"/>
    <property type="evidence" value="ECO:0007669"/>
    <property type="project" value="TreeGrafter"/>
</dbReference>
<evidence type="ECO:0000256" key="6">
    <source>
        <dbReference type="ARBA" id="ARBA00022741"/>
    </source>
</evidence>
<protein>
    <recommendedName>
        <fullName evidence="3">mitogen-activated protein kinase kinase kinase</fullName>
        <ecNumber evidence="3">2.7.11.25</ecNumber>
    </recommendedName>
</protein>
<feature type="region of interest" description="Disordered" evidence="12">
    <location>
        <begin position="514"/>
        <end position="583"/>
    </location>
</feature>
<organism evidence="14">
    <name type="scientific">Arundo donax</name>
    <name type="common">Giant reed</name>
    <name type="synonym">Donax arundinaceus</name>
    <dbReference type="NCBI Taxonomy" id="35708"/>
    <lineage>
        <taxon>Eukaryota</taxon>
        <taxon>Viridiplantae</taxon>
        <taxon>Streptophyta</taxon>
        <taxon>Embryophyta</taxon>
        <taxon>Tracheophyta</taxon>
        <taxon>Spermatophyta</taxon>
        <taxon>Magnoliopsida</taxon>
        <taxon>Liliopsida</taxon>
        <taxon>Poales</taxon>
        <taxon>Poaceae</taxon>
        <taxon>PACMAD clade</taxon>
        <taxon>Arundinoideae</taxon>
        <taxon>Arundineae</taxon>
        <taxon>Arundo</taxon>
    </lineage>
</organism>
<dbReference type="InterPro" id="IPR000719">
    <property type="entry name" value="Prot_kinase_dom"/>
</dbReference>
<reference evidence="14" key="2">
    <citation type="journal article" date="2015" name="Data Brief">
        <title>Shoot transcriptome of the giant reed, Arundo donax.</title>
        <authorList>
            <person name="Barrero R.A."/>
            <person name="Guerrero F.D."/>
            <person name="Moolhuijzen P."/>
            <person name="Goolsby J.A."/>
            <person name="Tidwell J."/>
            <person name="Bellgard S.E."/>
            <person name="Bellgard M.I."/>
        </authorList>
    </citation>
    <scope>NUCLEOTIDE SEQUENCE</scope>
    <source>
        <tissue evidence="14">Shoot tissue taken approximately 20 cm above the soil surface</tissue>
    </source>
</reference>
<dbReference type="InterPro" id="IPR032675">
    <property type="entry name" value="LRR_dom_sf"/>
</dbReference>
<evidence type="ECO:0000259" key="13">
    <source>
        <dbReference type="PROSITE" id="PS50011"/>
    </source>
</evidence>
<dbReference type="GO" id="GO:0005524">
    <property type="term" value="F:ATP binding"/>
    <property type="evidence" value="ECO:0007669"/>
    <property type="project" value="UniProtKB-UniRule"/>
</dbReference>
<keyword evidence="4" id="KW-0808">Transferase</keyword>
<comment type="catalytic activity">
    <reaction evidence="9">
        <text>L-threonyl-[protein] + ATP = O-phospho-L-threonyl-[protein] + ADP + H(+)</text>
        <dbReference type="Rhea" id="RHEA:46608"/>
        <dbReference type="Rhea" id="RHEA-COMP:11060"/>
        <dbReference type="Rhea" id="RHEA-COMP:11605"/>
        <dbReference type="ChEBI" id="CHEBI:15378"/>
        <dbReference type="ChEBI" id="CHEBI:30013"/>
        <dbReference type="ChEBI" id="CHEBI:30616"/>
        <dbReference type="ChEBI" id="CHEBI:61977"/>
        <dbReference type="ChEBI" id="CHEBI:456216"/>
        <dbReference type="EC" id="2.7.11.25"/>
    </reaction>
</comment>
<dbReference type="InterPro" id="IPR055414">
    <property type="entry name" value="LRR_R13L4/SHOC2-like"/>
</dbReference>
<dbReference type="SUPFAM" id="SSF56112">
    <property type="entry name" value="Protein kinase-like (PK-like)"/>
    <property type="match status" value="1"/>
</dbReference>
<accession>A0A0A9FL81</accession>
<feature type="compositionally biased region" description="Polar residues" evidence="12">
    <location>
        <begin position="357"/>
        <end position="373"/>
    </location>
</feature>
<evidence type="ECO:0000256" key="11">
    <source>
        <dbReference type="PROSITE-ProRule" id="PRU10141"/>
    </source>
</evidence>
<dbReference type="AlphaFoldDB" id="A0A0A9FL81"/>
<evidence type="ECO:0000256" key="1">
    <source>
        <dbReference type="ARBA" id="ARBA00004162"/>
    </source>
</evidence>
<evidence type="ECO:0000256" key="7">
    <source>
        <dbReference type="ARBA" id="ARBA00022777"/>
    </source>
</evidence>
<dbReference type="PANTHER" id="PTHR48016:SF5">
    <property type="entry name" value="MITOGEN-ACTIVATED PROTEIN KINASE KINASE KINASE 5"/>
    <property type="match status" value="1"/>
</dbReference>
<keyword evidence="8 11" id="KW-0067">ATP-binding</keyword>
<dbReference type="GO" id="GO:0005886">
    <property type="term" value="C:plasma membrane"/>
    <property type="evidence" value="ECO:0007669"/>
    <property type="project" value="UniProtKB-SubCell"/>
</dbReference>
<feature type="compositionally biased region" description="Low complexity" evidence="12">
    <location>
        <begin position="914"/>
        <end position="925"/>
    </location>
</feature>
<dbReference type="EC" id="2.7.11.25" evidence="3"/>
<dbReference type="PROSITE" id="PS50011">
    <property type="entry name" value="PROTEIN_KINASE_DOM"/>
    <property type="match status" value="1"/>
</dbReference>
<dbReference type="EMBL" id="GBRH01185902">
    <property type="protein sequence ID" value="JAE11994.1"/>
    <property type="molecule type" value="Transcribed_RNA"/>
</dbReference>
<evidence type="ECO:0000256" key="2">
    <source>
        <dbReference type="ARBA" id="ARBA00006529"/>
    </source>
</evidence>
<reference evidence="14" key="1">
    <citation type="submission" date="2014-09" db="EMBL/GenBank/DDBJ databases">
        <authorList>
            <person name="Magalhaes I.L.F."/>
            <person name="Oliveira U."/>
            <person name="Santos F.R."/>
            <person name="Vidigal T.H.D.A."/>
            <person name="Brescovit A.D."/>
            <person name="Santos A.J."/>
        </authorList>
    </citation>
    <scope>NUCLEOTIDE SEQUENCE</scope>
    <source>
        <tissue evidence="14">Shoot tissue taken approximately 20 cm above the soil surface</tissue>
    </source>
</reference>